<gene>
    <name evidence="1" type="ORF">ON006_31320</name>
</gene>
<accession>A0A9E8NBX8</accession>
<dbReference type="Gene3D" id="3.30.2020.10">
    <property type="entry name" value="NE0471-like N-terminal domain"/>
    <property type="match status" value="1"/>
</dbReference>
<dbReference type="AlphaFoldDB" id="A0A9E8NBX8"/>
<evidence type="ECO:0000313" key="2">
    <source>
        <dbReference type="Proteomes" id="UP001164653"/>
    </source>
</evidence>
<proteinExistence type="predicted"/>
<name>A0A9E8NBX8_9BACT</name>
<keyword evidence="2" id="KW-1185">Reference proteome</keyword>
<dbReference type="KEGG" id="dpf:ON006_31320"/>
<dbReference type="EMBL" id="CP112998">
    <property type="protein sequence ID" value="WAC12202.1"/>
    <property type="molecule type" value="Genomic_DNA"/>
</dbReference>
<dbReference type="Proteomes" id="UP001164653">
    <property type="component" value="Chromosome"/>
</dbReference>
<dbReference type="SUPFAM" id="SSF143880">
    <property type="entry name" value="NE0471 N-terminal domain-like"/>
    <property type="match status" value="1"/>
</dbReference>
<dbReference type="RefSeq" id="WP_244821932.1">
    <property type="nucleotide sequence ID" value="NZ_CP112998.1"/>
</dbReference>
<organism evidence="1 2">
    <name type="scientific">Dyadobacter pollutisoli</name>
    <dbReference type="NCBI Taxonomy" id="2910158"/>
    <lineage>
        <taxon>Bacteria</taxon>
        <taxon>Pseudomonadati</taxon>
        <taxon>Bacteroidota</taxon>
        <taxon>Cytophagia</taxon>
        <taxon>Cytophagales</taxon>
        <taxon>Spirosomataceae</taxon>
        <taxon>Dyadobacter</taxon>
    </lineage>
</organism>
<dbReference type="InterPro" id="IPR036782">
    <property type="entry name" value="NE0471-like_N"/>
</dbReference>
<protein>
    <submittedName>
        <fullName evidence="1">DUF2442 domain-containing protein</fullName>
    </submittedName>
</protein>
<evidence type="ECO:0000313" key="1">
    <source>
        <dbReference type="EMBL" id="WAC12202.1"/>
    </source>
</evidence>
<reference evidence="1" key="1">
    <citation type="submission" date="2022-11" db="EMBL/GenBank/DDBJ databases">
        <title>Dyadobacter pollutisoli sp. nov., isolated from plastic dumped soil.</title>
        <authorList>
            <person name="Kim J.M."/>
            <person name="Kim K.R."/>
            <person name="Lee J.K."/>
            <person name="Hao L."/>
            <person name="Jeon C.O."/>
        </authorList>
    </citation>
    <scope>NUCLEOTIDE SEQUENCE</scope>
    <source>
        <strain evidence="1">U1</strain>
    </source>
</reference>
<sequence length="85" mass="10187">MILTVKVLAANYMSDYKILIQFSDATQQVVDFENFLKKNQHPQHDKYKELKEFKKFRIERGNVVWGKDWDLIFPVEQLHAGQLQF</sequence>